<dbReference type="PIRSF" id="PIRSF025560">
    <property type="entry name" value="UCP025560"/>
    <property type="match status" value="1"/>
</dbReference>
<organism evidence="2">
    <name type="scientific">Candidatus Electrothrix aestuarii</name>
    <dbReference type="NCBI Taxonomy" id="3062594"/>
    <lineage>
        <taxon>Bacteria</taxon>
        <taxon>Pseudomonadati</taxon>
        <taxon>Thermodesulfobacteriota</taxon>
        <taxon>Desulfobulbia</taxon>
        <taxon>Desulfobulbales</taxon>
        <taxon>Desulfobulbaceae</taxon>
        <taxon>Candidatus Electrothrix</taxon>
    </lineage>
</organism>
<evidence type="ECO:0000313" key="2">
    <source>
        <dbReference type="EMBL" id="XCN73350.1"/>
    </source>
</evidence>
<protein>
    <submittedName>
        <fullName evidence="2">YdbL family protein</fullName>
    </submittedName>
</protein>
<dbReference type="KEGG" id="eaj:Q3M24_00935"/>
<reference evidence="2" key="1">
    <citation type="journal article" date="2024" name="Syst. Appl. Microbiol.">
        <title>First single-strain enrichments of Electrothrix cable bacteria, description of E. aestuarii sp. nov. and E. rattekaaiensis sp. nov., and proposal of a cable bacteria taxonomy following the rules of the SeqCode.</title>
        <authorList>
            <person name="Plum-Jensen L.E."/>
            <person name="Schramm A."/>
            <person name="Marshall I.P.G."/>
        </authorList>
    </citation>
    <scope>NUCLEOTIDE SEQUENCE</scope>
    <source>
        <strain evidence="2">Rat1</strain>
    </source>
</reference>
<dbReference type="Pfam" id="PF07027">
    <property type="entry name" value="DUF1318"/>
    <property type="match status" value="1"/>
</dbReference>
<proteinExistence type="predicted"/>
<feature type="chain" id="PRO_5043627746" evidence="1">
    <location>
        <begin position="24"/>
        <end position="108"/>
    </location>
</feature>
<feature type="signal peptide" evidence="1">
    <location>
        <begin position="1"/>
        <end position="23"/>
    </location>
</feature>
<accession>A0AAU8LWY2</accession>
<name>A0AAU8LWY2_9BACT</name>
<gene>
    <name evidence="2" type="ORF">Q3M24_00935</name>
</gene>
<reference evidence="2" key="2">
    <citation type="submission" date="2024-06" db="EMBL/GenBank/DDBJ databases">
        <authorList>
            <person name="Plum-Jensen L.E."/>
            <person name="Schramm A."/>
            <person name="Marshall I.P.G."/>
        </authorList>
    </citation>
    <scope>NUCLEOTIDE SEQUENCE</scope>
    <source>
        <strain evidence="2">Rat1</strain>
    </source>
</reference>
<dbReference type="AlphaFoldDB" id="A0AAU8LWY2"/>
<sequence length="108" mass="11882">MKNTITLFLVCLSALLLWQPLFALELSDAKAQGLVGETPTGYLDVVKASPDAQQLIKDINAKRKTHYQEIAKKNKTPLSAVEKLAGQKAMEKTPAGQYVKVGGKWQKK</sequence>
<dbReference type="EMBL" id="CP159373">
    <property type="protein sequence ID" value="XCN73350.1"/>
    <property type="molecule type" value="Genomic_DNA"/>
</dbReference>
<keyword evidence="1" id="KW-0732">Signal</keyword>
<evidence type="ECO:0000256" key="1">
    <source>
        <dbReference type="SAM" id="SignalP"/>
    </source>
</evidence>
<dbReference type="InterPro" id="IPR008309">
    <property type="entry name" value="YdbL"/>
</dbReference>